<feature type="domain" description="HTH cro/C1-type" evidence="1">
    <location>
        <begin position="16"/>
        <end position="70"/>
    </location>
</feature>
<dbReference type="InterPro" id="IPR043917">
    <property type="entry name" value="DUF5753"/>
</dbReference>
<dbReference type="InterPro" id="IPR001387">
    <property type="entry name" value="Cro/C1-type_HTH"/>
</dbReference>
<proteinExistence type="predicted"/>
<dbReference type="Pfam" id="PF13560">
    <property type="entry name" value="HTH_31"/>
    <property type="match status" value="1"/>
</dbReference>
<protein>
    <submittedName>
        <fullName evidence="2">Transcriptional regulator with XRE-family HTH domain</fullName>
    </submittedName>
</protein>
<evidence type="ECO:0000313" key="3">
    <source>
        <dbReference type="Proteomes" id="UP001183629"/>
    </source>
</evidence>
<dbReference type="RefSeq" id="WP_310412223.1">
    <property type="nucleotide sequence ID" value="NZ_JAVDYC010000001.1"/>
</dbReference>
<dbReference type="CDD" id="cd00093">
    <property type="entry name" value="HTH_XRE"/>
    <property type="match status" value="1"/>
</dbReference>
<dbReference type="Proteomes" id="UP001183629">
    <property type="component" value="Unassembled WGS sequence"/>
</dbReference>
<organism evidence="2 3">
    <name type="scientific">Catenuloplanes niger</name>
    <dbReference type="NCBI Taxonomy" id="587534"/>
    <lineage>
        <taxon>Bacteria</taxon>
        <taxon>Bacillati</taxon>
        <taxon>Actinomycetota</taxon>
        <taxon>Actinomycetes</taxon>
        <taxon>Micromonosporales</taxon>
        <taxon>Micromonosporaceae</taxon>
        <taxon>Catenuloplanes</taxon>
    </lineage>
</organism>
<evidence type="ECO:0000259" key="1">
    <source>
        <dbReference type="PROSITE" id="PS50943"/>
    </source>
</evidence>
<name>A0AAE3ZQ50_9ACTN</name>
<dbReference type="SMART" id="SM00530">
    <property type="entry name" value="HTH_XRE"/>
    <property type="match status" value="1"/>
</dbReference>
<evidence type="ECO:0000313" key="2">
    <source>
        <dbReference type="EMBL" id="MDR7322208.1"/>
    </source>
</evidence>
<reference evidence="2 3" key="1">
    <citation type="submission" date="2023-07" db="EMBL/GenBank/DDBJ databases">
        <title>Sequencing the genomes of 1000 actinobacteria strains.</title>
        <authorList>
            <person name="Klenk H.-P."/>
        </authorList>
    </citation>
    <scope>NUCLEOTIDE SEQUENCE [LARGE SCALE GENOMIC DNA]</scope>
    <source>
        <strain evidence="2 3">DSM 44711</strain>
    </source>
</reference>
<dbReference type="AlphaFoldDB" id="A0AAE3ZQ50"/>
<comment type="caution">
    <text evidence="2">The sequence shown here is derived from an EMBL/GenBank/DDBJ whole genome shotgun (WGS) entry which is preliminary data.</text>
</comment>
<dbReference type="PROSITE" id="PS50943">
    <property type="entry name" value="HTH_CROC1"/>
    <property type="match status" value="1"/>
</dbReference>
<keyword evidence="3" id="KW-1185">Reference proteome</keyword>
<sequence length="285" mass="31451">MGTHPTVRRRRLASELRRLREAADLTIEQAAAEAKVSKSTLSRIETAQIRVQPRTVGTLLRVYGVSSEVRGALMQLARDAREHGWWVDYSGSMPQWFAGYVAFEDEASGFQIVDIQLVTGLLQTPDYARAVIAAEFPEDSPERIDERVELRLARQAVLRRETPPKLWLILDESVTQRVIGGPNVMAAQLRHLVDTSQLPNVTIQVLPFGQGPYAGMGVGFTIMEFANPGDPTVVYLENLSGALLLDSPEHVATHATAYDHMRAIALSPVDSVKLLSVKADAFAPR</sequence>
<dbReference type="EMBL" id="JAVDYC010000001">
    <property type="protein sequence ID" value="MDR7322208.1"/>
    <property type="molecule type" value="Genomic_DNA"/>
</dbReference>
<dbReference type="GO" id="GO:0003677">
    <property type="term" value="F:DNA binding"/>
    <property type="evidence" value="ECO:0007669"/>
    <property type="project" value="InterPro"/>
</dbReference>
<dbReference type="InterPro" id="IPR010982">
    <property type="entry name" value="Lambda_DNA-bd_dom_sf"/>
</dbReference>
<dbReference type="Gene3D" id="1.10.260.40">
    <property type="entry name" value="lambda repressor-like DNA-binding domains"/>
    <property type="match status" value="1"/>
</dbReference>
<dbReference type="Pfam" id="PF19054">
    <property type="entry name" value="DUF5753"/>
    <property type="match status" value="1"/>
</dbReference>
<accession>A0AAE3ZQ50</accession>
<gene>
    <name evidence="2" type="ORF">J2S44_002458</name>
</gene>
<dbReference type="SUPFAM" id="SSF47413">
    <property type="entry name" value="lambda repressor-like DNA-binding domains"/>
    <property type="match status" value="1"/>
</dbReference>